<comment type="caution">
    <text evidence="2">The sequence shown here is derived from an EMBL/GenBank/DDBJ whole genome shotgun (WGS) entry which is preliminary data.</text>
</comment>
<dbReference type="InterPro" id="IPR000845">
    <property type="entry name" value="Nucleoside_phosphorylase_d"/>
</dbReference>
<dbReference type="GO" id="GO:0006152">
    <property type="term" value="P:purine nucleoside catabolic process"/>
    <property type="evidence" value="ECO:0007669"/>
    <property type="project" value="TreeGrafter"/>
</dbReference>
<proteinExistence type="predicted"/>
<dbReference type="InterPro" id="IPR035994">
    <property type="entry name" value="Nucleoside_phosphorylase_sf"/>
</dbReference>
<protein>
    <submittedName>
        <fullName evidence="2">Purine or other phosphorylase family 1</fullName>
    </submittedName>
</protein>
<evidence type="ECO:0000259" key="1">
    <source>
        <dbReference type="Pfam" id="PF01048"/>
    </source>
</evidence>
<dbReference type="SUPFAM" id="SSF53167">
    <property type="entry name" value="Purine and uridine phosphorylases"/>
    <property type="match status" value="1"/>
</dbReference>
<reference evidence="2" key="1">
    <citation type="journal article" date="2012" name="PLoS ONE">
        <title>Gene sets for utilization of primary and secondary nutrition supplies in the distal gut of endangered iberian lynx.</title>
        <authorList>
            <person name="Alcaide M."/>
            <person name="Messina E."/>
            <person name="Richter M."/>
            <person name="Bargiela R."/>
            <person name="Peplies J."/>
            <person name="Huws S.A."/>
            <person name="Newbold C.J."/>
            <person name="Golyshin P.N."/>
            <person name="Simon M.A."/>
            <person name="Lopez G."/>
            <person name="Yakimov M.M."/>
            <person name="Ferrer M."/>
        </authorList>
    </citation>
    <scope>NUCLEOTIDE SEQUENCE</scope>
</reference>
<dbReference type="EMBL" id="AMCI01001304">
    <property type="protein sequence ID" value="EJX05992.1"/>
    <property type="molecule type" value="Genomic_DNA"/>
</dbReference>
<dbReference type="AlphaFoldDB" id="J9GF59"/>
<dbReference type="GO" id="GO:0004731">
    <property type="term" value="F:purine-nucleoside phosphorylase activity"/>
    <property type="evidence" value="ECO:0007669"/>
    <property type="project" value="TreeGrafter"/>
</dbReference>
<feature type="non-terminal residue" evidence="2">
    <location>
        <position position="123"/>
    </location>
</feature>
<gene>
    <name evidence="2" type="ORF">EVA_05899</name>
</gene>
<organism evidence="2">
    <name type="scientific">gut metagenome</name>
    <dbReference type="NCBI Taxonomy" id="749906"/>
    <lineage>
        <taxon>unclassified sequences</taxon>
        <taxon>metagenomes</taxon>
        <taxon>organismal metagenomes</taxon>
    </lineage>
</organism>
<dbReference type="PANTHER" id="PTHR43691:SF11">
    <property type="entry name" value="FI09636P-RELATED"/>
    <property type="match status" value="1"/>
</dbReference>
<evidence type="ECO:0000313" key="2">
    <source>
        <dbReference type="EMBL" id="EJX05992.1"/>
    </source>
</evidence>
<dbReference type="PANTHER" id="PTHR43691">
    <property type="entry name" value="URIDINE PHOSPHORYLASE"/>
    <property type="match status" value="1"/>
</dbReference>
<dbReference type="GO" id="GO:0005829">
    <property type="term" value="C:cytosol"/>
    <property type="evidence" value="ECO:0007669"/>
    <property type="project" value="TreeGrafter"/>
</dbReference>
<name>J9GF59_9ZZZZ</name>
<accession>J9GF59</accession>
<feature type="domain" description="Nucleoside phosphorylase" evidence="1">
    <location>
        <begin position="33"/>
        <end position="123"/>
    </location>
</feature>
<sequence length="123" mass="13654">MKQEPIASSELIINSDGSIFHLHLRPEQLADKIILVGDPGRVPLVASHFETKECDVENREFRTITGIYQGKRITVVSTGIGCDNIDIVVNELDALANIDFETRTIRPELRQLQLVRIGTCGGL</sequence>
<dbReference type="Gene3D" id="3.40.50.1580">
    <property type="entry name" value="Nucleoside phosphorylase domain"/>
    <property type="match status" value="1"/>
</dbReference>
<dbReference type="Pfam" id="PF01048">
    <property type="entry name" value="PNP_UDP_1"/>
    <property type="match status" value="1"/>
</dbReference>